<dbReference type="PANTHER" id="PTHR21190">
    <property type="entry name" value="GH10077P"/>
    <property type="match status" value="1"/>
</dbReference>
<dbReference type="SMART" id="SM00355">
    <property type="entry name" value="ZnF_C2H2"/>
    <property type="match status" value="3"/>
</dbReference>
<feature type="region of interest" description="Disordered" evidence="1">
    <location>
        <begin position="132"/>
        <end position="153"/>
    </location>
</feature>
<feature type="domain" description="C2H2-type" evidence="2">
    <location>
        <begin position="343"/>
        <end position="364"/>
    </location>
</feature>
<dbReference type="AlphaFoldDB" id="A0ABD2PSW9"/>
<keyword evidence="4" id="KW-1185">Reference proteome</keyword>
<evidence type="ECO:0000313" key="4">
    <source>
        <dbReference type="Proteomes" id="UP001626550"/>
    </source>
</evidence>
<gene>
    <name evidence="3" type="ORF">Ciccas_011093</name>
</gene>
<evidence type="ECO:0000313" key="3">
    <source>
        <dbReference type="EMBL" id="KAL3310344.1"/>
    </source>
</evidence>
<evidence type="ECO:0000259" key="2">
    <source>
        <dbReference type="PROSITE" id="PS00028"/>
    </source>
</evidence>
<evidence type="ECO:0000256" key="1">
    <source>
        <dbReference type="SAM" id="MobiDB-lite"/>
    </source>
</evidence>
<sequence length="486" mass="53437">MLTLNSMSNSENNSAKLINPFLPPLSIGHDQVGADDGPLDIKNLAATLAHFSNKFLQPSFPNLLNFPAALKLELEAEELKQQKSPPEPSPNRKSDSAKFLQSGFPNLLNFPAAEAEDGKQHKSQEVNEFLSSLQRSKTSGGHRKSDSSSGKTDEDYCTLCQKHFCNKYYLRKHKADVHGIHTEPFSQARRRESQTLIPNGRSCMGGQGDMKPQAVADNALMELLGANPMMANMLLPHQGTVKREPSPPPVMPLSAAPILPALPPAPTNKESFKVAQMMENGENHPLFSHPSRERISPPATLHPSNIATPNTIMNNNNNNSNNTSLDSFKESMAAAKLADRVVCDLCNKELCNKYFLRTHKIKVHGVPQFEASNQSPKPRPMNCQSSLDEVSNLLNMLSNENLQASAPPAPMDTQPMDETTFCPVCGINVGMKLFLPTHLYAAHQMSFTEPAFLMSMLKATSSGLLSDHDHEPLFERESLSEQPVKA</sequence>
<feature type="compositionally biased region" description="Basic and acidic residues" evidence="1">
    <location>
        <begin position="143"/>
        <end position="153"/>
    </location>
</feature>
<dbReference type="Proteomes" id="UP001626550">
    <property type="component" value="Unassembled WGS sequence"/>
</dbReference>
<feature type="domain" description="C2H2-type" evidence="2">
    <location>
        <begin position="157"/>
        <end position="178"/>
    </location>
</feature>
<reference evidence="3 4" key="1">
    <citation type="submission" date="2024-11" db="EMBL/GenBank/DDBJ databases">
        <title>Adaptive evolution of stress response genes in parasites aligns with host niche diversity.</title>
        <authorList>
            <person name="Hahn C."/>
            <person name="Resl P."/>
        </authorList>
    </citation>
    <scope>NUCLEOTIDE SEQUENCE [LARGE SCALE GENOMIC DNA]</scope>
    <source>
        <strain evidence="3">EGGRZ-B1_66</strain>
        <tissue evidence="3">Body</tissue>
    </source>
</reference>
<dbReference type="InterPro" id="IPR013087">
    <property type="entry name" value="Znf_C2H2_type"/>
</dbReference>
<name>A0ABD2PSW9_9PLAT</name>
<dbReference type="EMBL" id="JBJKFK010003037">
    <property type="protein sequence ID" value="KAL3310344.1"/>
    <property type="molecule type" value="Genomic_DNA"/>
</dbReference>
<organism evidence="3 4">
    <name type="scientific">Cichlidogyrus casuarinus</name>
    <dbReference type="NCBI Taxonomy" id="1844966"/>
    <lineage>
        <taxon>Eukaryota</taxon>
        <taxon>Metazoa</taxon>
        <taxon>Spiralia</taxon>
        <taxon>Lophotrochozoa</taxon>
        <taxon>Platyhelminthes</taxon>
        <taxon>Monogenea</taxon>
        <taxon>Monopisthocotylea</taxon>
        <taxon>Dactylogyridea</taxon>
        <taxon>Ancyrocephalidae</taxon>
        <taxon>Cichlidogyrus</taxon>
    </lineage>
</organism>
<accession>A0ABD2PSW9</accession>
<protein>
    <recommendedName>
        <fullName evidence="2">C2H2-type domain-containing protein</fullName>
    </recommendedName>
</protein>
<dbReference type="PANTHER" id="PTHR21190:SF1">
    <property type="entry name" value="GH10077P"/>
    <property type="match status" value="1"/>
</dbReference>
<proteinExistence type="predicted"/>
<feature type="region of interest" description="Disordered" evidence="1">
    <location>
        <begin position="78"/>
        <end position="98"/>
    </location>
</feature>
<comment type="caution">
    <text evidence="3">The sequence shown here is derived from an EMBL/GenBank/DDBJ whole genome shotgun (WGS) entry which is preliminary data.</text>
</comment>
<dbReference type="PROSITE" id="PS00028">
    <property type="entry name" value="ZINC_FINGER_C2H2_1"/>
    <property type="match status" value="2"/>
</dbReference>